<dbReference type="GO" id="GO:0005737">
    <property type="term" value="C:cytoplasm"/>
    <property type="evidence" value="ECO:0007669"/>
    <property type="project" value="TreeGrafter"/>
</dbReference>
<dbReference type="InterPro" id="IPR036291">
    <property type="entry name" value="NAD(P)-bd_dom_sf"/>
</dbReference>
<dbReference type="Pfam" id="PF00107">
    <property type="entry name" value="ADH_zinc_N"/>
    <property type="match status" value="1"/>
</dbReference>
<comment type="cofactor">
    <cofactor evidence="1">
        <name>Zn(2+)</name>
        <dbReference type="ChEBI" id="CHEBI:29105"/>
    </cofactor>
</comment>
<evidence type="ECO:0000259" key="7">
    <source>
        <dbReference type="Pfam" id="PF00107"/>
    </source>
</evidence>
<proteinExistence type="inferred from homology"/>
<comment type="similarity">
    <text evidence="2">Belongs to the zinc-containing alcohol dehydrogenase family.</text>
</comment>
<dbReference type="OrthoDB" id="1879366at2759"/>
<organism evidence="8 9">
    <name type="scientific">Moniliophthora roreri (strain MCA 2997)</name>
    <name type="common">Cocoa frosty pod rot fungus</name>
    <name type="synonym">Crinipellis roreri</name>
    <dbReference type="NCBI Taxonomy" id="1381753"/>
    <lineage>
        <taxon>Eukaryota</taxon>
        <taxon>Fungi</taxon>
        <taxon>Dikarya</taxon>
        <taxon>Basidiomycota</taxon>
        <taxon>Agaricomycotina</taxon>
        <taxon>Agaricomycetes</taxon>
        <taxon>Agaricomycetidae</taxon>
        <taxon>Agaricales</taxon>
        <taxon>Marasmiineae</taxon>
        <taxon>Marasmiaceae</taxon>
        <taxon>Moniliophthora</taxon>
    </lineage>
</organism>
<dbReference type="AlphaFoldDB" id="V2XQC4"/>
<accession>V2XQC4</accession>
<dbReference type="GO" id="GO:0046872">
    <property type="term" value="F:metal ion binding"/>
    <property type="evidence" value="ECO:0007669"/>
    <property type="project" value="UniProtKB-KW"/>
</dbReference>
<keyword evidence="9" id="KW-1185">Reference proteome</keyword>
<dbReference type="InterPro" id="IPR013149">
    <property type="entry name" value="ADH-like_C"/>
</dbReference>
<evidence type="ECO:0000256" key="1">
    <source>
        <dbReference type="ARBA" id="ARBA00001947"/>
    </source>
</evidence>
<dbReference type="PANTHER" id="PTHR42940">
    <property type="entry name" value="ALCOHOL DEHYDROGENASE 1-RELATED"/>
    <property type="match status" value="1"/>
</dbReference>
<feature type="domain" description="Alcohol dehydrogenase-like C-terminal" evidence="7">
    <location>
        <begin position="156"/>
        <end position="278"/>
    </location>
</feature>
<evidence type="ECO:0000256" key="2">
    <source>
        <dbReference type="ARBA" id="ARBA00008072"/>
    </source>
</evidence>
<keyword evidence="4" id="KW-0862">Zinc</keyword>
<dbReference type="KEGG" id="mrr:Moror_971"/>
<dbReference type="Gene3D" id="3.40.50.720">
    <property type="entry name" value="NAD(P)-binding Rossmann-like Domain"/>
    <property type="match status" value="1"/>
</dbReference>
<dbReference type="FunFam" id="3.40.50.720:FF:000039">
    <property type="entry name" value="Alcohol dehydrogenase AdhP"/>
    <property type="match status" value="1"/>
</dbReference>
<dbReference type="HOGENOM" id="CLU_026673_20_1_1"/>
<evidence type="ECO:0000313" key="9">
    <source>
        <dbReference type="Proteomes" id="UP000017559"/>
    </source>
</evidence>
<keyword evidence="3" id="KW-0479">Metal-binding</keyword>
<keyword evidence="5" id="KW-0560">Oxidoreductase</keyword>
<evidence type="ECO:0000256" key="3">
    <source>
        <dbReference type="ARBA" id="ARBA00022723"/>
    </source>
</evidence>
<keyword evidence="6" id="KW-0520">NAD</keyword>
<dbReference type="EMBL" id="AWSO01000057">
    <property type="protein sequence ID" value="ESK95942.1"/>
    <property type="molecule type" value="Genomic_DNA"/>
</dbReference>
<name>V2XQC4_MONRO</name>
<sequence length="345" mass="36651">MPNFALPKTQKAAVVGGIGVTIQFKTPCQEPGRACPSRMSCQNGVLWCIIRVHISHPDRVSHPSQVPATRTSTLPTESAASWPLVTTTANSPTKLGDWVGIKWLANSNTSFLGVNHATLIPEGLESNEAAPIPCTAIKYSETSQGDRIVLPGAGGGLGHPAVQYARARGLRVIAIDTSKEKRDLCLKLGAEKSIDLKETKNIVQEVISITGSGPHPAVVTSPASSGYTHALEYLRPGGTLTVVKPNSMHPFSSVSRSQKILGSYVGNCQDAAETLDLAACGPVKVHYKVKPPSHLTMFTGAFSSNDVLTFEPLAEYTKASKLVLLPVLPLTFPASEGENARSRVN</sequence>
<dbReference type="STRING" id="1381753.V2XQC4"/>
<dbReference type="GO" id="GO:0004022">
    <property type="term" value="F:alcohol dehydrogenase (NAD+) activity"/>
    <property type="evidence" value="ECO:0007669"/>
    <property type="project" value="TreeGrafter"/>
</dbReference>
<evidence type="ECO:0000256" key="5">
    <source>
        <dbReference type="ARBA" id="ARBA00023002"/>
    </source>
</evidence>
<dbReference type="PANTHER" id="PTHR42940:SF3">
    <property type="entry name" value="ALCOHOL DEHYDROGENASE 1-RELATED"/>
    <property type="match status" value="1"/>
</dbReference>
<reference evidence="8 9" key="1">
    <citation type="journal article" date="2014" name="BMC Genomics">
        <title>Genome and secretome analysis of the hemibiotrophic fungal pathogen, Moniliophthora roreri, which causes frosty pod rot disease of cacao: mechanisms of the biotrophic and necrotrophic phases.</title>
        <authorList>
            <person name="Meinhardt L.W."/>
            <person name="Costa G.G.L."/>
            <person name="Thomazella D.P.T."/>
            <person name="Teixeira P.J.P.L."/>
            <person name="Carazzolle M.F."/>
            <person name="Schuster S.C."/>
            <person name="Carlson J.E."/>
            <person name="Guiltinan M.J."/>
            <person name="Mieczkowski P."/>
            <person name="Farmer A."/>
            <person name="Ramaraj T."/>
            <person name="Crozier J."/>
            <person name="Davis R.E."/>
            <person name="Shao J."/>
            <person name="Melnick R.L."/>
            <person name="Pereira G.A.G."/>
            <person name="Bailey B.A."/>
        </authorList>
    </citation>
    <scope>NUCLEOTIDE SEQUENCE [LARGE SCALE GENOMIC DNA]</scope>
    <source>
        <strain evidence="8 9">MCA 2997</strain>
    </source>
</reference>
<dbReference type="Gene3D" id="3.90.180.10">
    <property type="entry name" value="Medium-chain alcohol dehydrogenases, catalytic domain"/>
    <property type="match status" value="1"/>
</dbReference>
<gene>
    <name evidence="8" type="ORF">Moror_971</name>
</gene>
<evidence type="ECO:0000256" key="4">
    <source>
        <dbReference type="ARBA" id="ARBA00022833"/>
    </source>
</evidence>
<dbReference type="SUPFAM" id="SSF51735">
    <property type="entry name" value="NAD(P)-binding Rossmann-fold domains"/>
    <property type="match status" value="1"/>
</dbReference>
<dbReference type="Proteomes" id="UP000017559">
    <property type="component" value="Unassembled WGS sequence"/>
</dbReference>
<comment type="caution">
    <text evidence="8">The sequence shown here is derived from an EMBL/GenBank/DDBJ whole genome shotgun (WGS) entry which is preliminary data.</text>
</comment>
<evidence type="ECO:0000256" key="6">
    <source>
        <dbReference type="ARBA" id="ARBA00023027"/>
    </source>
</evidence>
<protein>
    <submittedName>
        <fullName evidence="8">Mannitol-1-phosphate dehydrogenase</fullName>
    </submittedName>
</protein>
<evidence type="ECO:0000313" key="8">
    <source>
        <dbReference type="EMBL" id="ESK95942.1"/>
    </source>
</evidence>